<gene>
    <name evidence="1" type="ORF">SAMN04489832_2263</name>
</gene>
<protein>
    <submittedName>
        <fullName evidence="1">Uncharacterized protein</fullName>
    </submittedName>
</protein>
<accession>A0A1N5W940</accession>
<evidence type="ECO:0000313" key="1">
    <source>
        <dbReference type="EMBL" id="SIM81694.1"/>
    </source>
</evidence>
<evidence type="ECO:0000313" key="2">
    <source>
        <dbReference type="Proteomes" id="UP000185124"/>
    </source>
</evidence>
<sequence>MAAGRITEHRHQAWRLDVPVPVPAALTGS</sequence>
<name>A0A1N5W940_9ACTN</name>
<reference evidence="2" key="1">
    <citation type="submission" date="2016-12" db="EMBL/GenBank/DDBJ databases">
        <authorList>
            <person name="Varghese N."/>
            <person name="Submissions S."/>
        </authorList>
    </citation>
    <scope>NUCLEOTIDE SEQUENCE [LARGE SCALE GENOMIC DNA]</scope>
    <source>
        <strain evidence="2">DSM 45599</strain>
    </source>
</reference>
<proteinExistence type="predicted"/>
<dbReference type="Proteomes" id="UP000185124">
    <property type="component" value="Unassembled WGS sequence"/>
</dbReference>
<dbReference type="AlphaFoldDB" id="A0A1N5W940"/>
<keyword evidence="2" id="KW-1185">Reference proteome</keyword>
<dbReference type="STRING" id="709881.SAMN04489832_2263"/>
<dbReference type="EMBL" id="FSQT01000001">
    <property type="protein sequence ID" value="SIM81694.1"/>
    <property type="molecule type" value="Genomic_DNA"/>
</dbReference>
<organism evidence="1 2">
    <name type="scientific">Micromonospora cremea</name>
    <dbReference type="NCBI Taxonomy" id="709881"/>
    <lineage>
        <taxon>Bacteria</taxon>
        <taxon>Bacillati</taxon>
        <taxon>Actinomycetota</taxon>
        <taxon>Actinomycetes</taxon>
        <taxon>Micromonosporales</taxon>
        <taxon>Micromonosporaceae</taxon>
        <taxon>Micromonospora</taxon>
    </lineage>
</organism>